<protein>
    <submittedName>
        <fullName evidence="1">Uncharacterized protein</fullName>
    </submittedName>
</protein>
<accession>A0A0F3GXS9</accession>
<dbReference type="AlphaFoldDB" id="A0A0F3GXS9"/>
<sequence>MHCEQDIMGSRGLVPLQGGAEGARCDLERQEAEPPPSLSFLLRGGELLLLDEIRHVDVFSESDILIL</sequence>
<proteinExistence type="predicted"/>
<reference evidence="1 2" key="1">
    <citation type="submission" date="2015-02" db="EMBL/GenBank/DDBJ databases">
        <title>Single-cell genomics of uncultivated deep-branching MTB reveals a conserved set of magnetosome genes.</title>
        <authorList>
            <person name="Kolinko S."/>
            <person name="Richter M."/>
            <person name="Glockner F.O."/>
            <person name="Brachmann A."/>
            <person name="Schuler D."/>
        </authorList>
    </citation>
    <scope>NUCLEOTIDE SEQUENCE [LARGE SCALE GENOMIC DNA]</scope>
    <source>
        <strain evidence="1">TM-1</strain>
    </source>
</reference>
<dbReference type="Proteomes" id="UP000033423">
    <property type="component" value="Unassembled WGS sequence"/>
</dbReference>
<name>A0A0F3GXS9_9BACT</name>
<evidence type="ECO:0000313" key="1">
    <source>
        <dbReference type="EMBL" id="KJU86652.1"/>
    </source>
</evidence>
<organism evidence="1 2">
    <name type="scientific">Candidatus Magnetobacterium bavaricum</name>
    <dbReference type="NCBI Taxonomy" id="29290"/>
    <lineage>
        <taxon>Bacteria</taxon>
        <taxon>Pseudomonadati</taxon>
        <taxon>Nitrospirota</taxon>
        <taxon>Thermodesulfovibrionia</taxon>
        <taxon>Thermodesulfovibrionales</taxon>
        <taxon>Candidatus Magnetobacteriaceae</taxon>
        <taxon>Candidatus Magnetobacterium</taxon>
    </lineage>
</organism>
<comment type="caution">
    <text evidence="1">The sequence shown here is derived from an EMBL/GenBank/DDBJ whole genome shotgun (WGS) entry which is preliminary data.</text>
</comment>
<keyword evidence="2" id="KW-1185">Reference proteome</keyword>
<gene>
    <name evidence="1" type="ORF">MBAV_001158</name>
</gene>
<dbReference type="EMBL" id="LACI01000512">
    <property type="protein sequence ID" value="KJU86652.1"/>
    <property type="molecule type" value="Genomic_DNA"/>
</dbReference>
<evidence type="ECO:0000313" key="2">
    <source>
        <dbReference type="Proteomes" id="UP000033423"/>
    </source>
</evidence>